<dbReference type="InterPro" id="IPR043136">
    <property type="entry name" value="B30.2/SPRY_sf"/>
</dbReference>
<name>A0A7J5YV82_DISMA</name>
<dbReference type="PANTHER" id="PTHR25465:SF5">
    <property type="entry name" value="E3 UBIQUITIN_ISG15 LIGASE TRIM25-RELATED"/>
    <property type="match status" value="1"/>
</dbReference>
<keyword evidence="2" id="KW-0863">Zinc-finger</keyword>
<dbReference type="InterPro" id="IPR013320">
    <property type="entry name" value="ConA-like_dom_sf"/>
</dbReference>
<keyword evidence="3" id="KW-0862">Zinc</keyword>
<sequence length="176" mass="19762">MHKDFTKVSQYPHFGAFLNRCSLTFDPRTANGHLCLSQENRRAEHLISGPHSVPLDAARFDHTWQVLCFQGFTQGQHFWELEEGEGEEVHGGNERPLVEPPAGRASDLCVARRRKESLSGASQHRRIGMLLDYEAGTLSFFGDGQVRLHAFHCAFRGKLFPACWIGEGVSITLCQP</sequence>
<dbReference type="InterPro" id="IPR051051">
    <property type="entry name" value="E3_ubiq-ligase_TRIM/RNF"/>
</dbReference>
<dbReference type="PRINTS" id="PR01407">
    <property type="entry name" value="BUTYPHLNCDUF"/>
</dbReference>
<dbReference type="Proteomes" id="UP000518266">
    <property type="component" value="Unassembled WGS sequence"/>
</dbReference>
<gene>
    <name evidence="5" type="ORF">F7725_013801</name>
</gene>
<comment type="caution">
    <text evidence="5">The sequence shown here is derived from an EMBL/GenBank/DDBJ whole genome shotgun (WGS) entry which is preliminary data.</text>
</comment>
<dbReference type="InterPro" id="IPR003879">
    <property type="entry name" value="Butyrophylin_SPRY"/>
</dbReference>
<evidence type="ECO:0000256" key="3">
    <source>
        <dbReference type="ARBA" id="ARBA00022833"/>
    </source>
</evidence>
<organism evidence="5 6">
    <name type="scientific">Dissostichus mawsoni</name>
    <name type="common">Antarctic cod</name>
    <dbReference type="NCBI Taxonomy" id="36200"/>
    <lineage>
        <taxon>Eukaryota</taxon>
        <taxon>Metazoa</taxon>
        <taxon>Chordata</taxon>
        <taxon>Craniata</taxon>
        <taxon>Vertebrata</taxon>
        <taxon>Euteleostomi</taxon>
        <taxon>Actinopterygii</taxon>
        <taxon>Neopterygii</taxon>
        <taxon>Teleostei</taxon>
        <taxon>Neoteleostei</taxon>
        <taxon>Acanthomorphata</taxon>
        <taxon>Eupercaria</taxon>
        <taxon>Perciformes</taxon>
        <taxon>Notothenioidei</taxon>
        <taxon>Nototheniidae</taxon>
        <taxon>Dissostichus</taxon>
    </lineage>
</organism>
<keyword evidence="6" id="KW-1185">Reference proteome</keyword>
<proteinExistence type="predicted"/>
<keyword evidence="1" id="KW-0479">Metal-binding</keyword>
<dbReference type="PANTHER" id="PTHR25465">
    <property type="entry name" value="B-BOX DOMAIN CONTAINING"/>
    <property type="match status" value="1"/>
</dbReference>
<accession>A0A7J5YV82</accession>
<dbReference type="AlphaFoldDB" id="A0A7J5YV82"/>
<dbReference type="GO" id="GO:0008270">
    <property type="term" value="F:zinc ion binding"/>
    <property type="evidence" value="ECO:0007669"/>
    <property type="project" value="UniProtKB-KW"/>
</dbReference>
<dbReference type="Pfam" id="PF13765">
    <property type="entry name" value="PRY"/>
    <property type="match status" value="1"/>
</dbReference>
<dbReference type="Pfam" id="PF00622">
    <property type="entry name" value="SPRY"/>
    <property type="match status" value="1"/>
</dbReference>
<evidence type="ECO:0000259" key="4">
    <source>
        <dbReference type="SMART" id="SM00589"/>
    </source>
</evidence>
<evidence type="ECO:0000313" key="5">
    <source>
        <dbReference type="EMBL" id="KAF3853113.1"/>
    </source>
</evidence>
<dbReference type="EMBL" id="JAAKFY010000008">
    <property type="protein sequence ID" value="KAF3853113.1"/>
    <property type="molecule type" value="Genomic_DNA"/>
</dbReference>
<dbReference type="SUPFAM" id="SSF49899">
    <property type="entry name" value="Concanavalin A-like lectins/glucanases"/>
    <property type="match status" value="1"/>
</dbReference>
<dbReference type="InterPro" id="IPR006574">
    <property type="entry name" value="PRY"/>
</dbReference>
<dbReference type="InterPro" id="IPR003877">
    <property type="entry name" value="SPRY_dom"/>
</dbReference>
<evidence type="ECO:0000313" key="6">
    <source>
        <dbReference type="Proteomes" id="UP000518266"/>
    </source>
</evidence>
<evidence type="ECO:0000256" key="2">
    <source>
        <dbReference type="ARBA" id="ARBA00022771"/>
    </source>
</evidence>
<dbReference type="OrthoDB" id="5951542at2759"/>
<feature type="domain" description="SPRY-associated" evidence="4">
    <location>
        <begin position="20"/>
        <end position="73"/>
    </location>
</feature>
<reference evidence="5 6" key="1">
    <citation type="submission" date="2020-03" db="EMBL/GenBank/DDBJ databases">
        <title>Dissostichus mawsoni Genome sequencing and assembly.</title>
        <authorList>
            <person name="Park H."/>
        </authorList>
    </citation>
    <scope>NUCLEOTIDE SEQUENCE [LARGE SCALE GENOMIC DNA]</scope>
    <source>
        <strain evidence="5">DM0001</strain>
        <tissue evidence="5">Muscle</tissue>
    </source>
</reference>
<dbReference type="SMART" id="SM00589">
    <property type="entry name" value="PRY"/>
    <property type="match status" value="1"/>
</dbReference>
<evidence type="ECO:0000256" key="1">
    <source>
        <dbReference type="ARBA" id="ARBA00022723"/>
    </source>
</evidence>
<protein>
    <recommendedName>
        <fullName evidence="4">SPRY-associated domain-containing protein</fullName>
    </recommendedName>
</protein>
<dbReference type="Gene3D" id="2.60.120.920">
    <property type="match status" value="2"/>
</dbReference>